<dbReference type="EMBL" id="JADFTS010000005">
    <property type="protein sequence ID" value="KAF9606893.1"/>
    <property type="molecule type" value="Genomic_DNA"/>
</dbReference>
<dbReference type="PANTHER" id="PTHR18896">
    <property type="entry name" value="PHOSPHOLIPASE D"/>
    <property type="match status" value="1"/>
</dbReference>
<organism evidence="4 5">
    <name type="scientific">Coptis chinensis</name>
    <dbReference type="NCBI Taxonomy" id="261450"/>
    <lineage>
        <taxon>Eukaryota</taxon>
        <taxon>Viridiplantae</taxon>
        <taxon>Streptophyta</taxon>
        <taxon>Embryophyta</taxon>
        <taxon>Tracheophyta</taxon>
        <taxon>Spermatophyta</taxon>
        <taxon>Magnoliopsida</taxon>
        <taxon>Ranunculales</taxon>
        <taxon>Ranunculaceae</taxon>
        <taxon>Coptidoideae</taxon>
        <taxon>Coptis</taxon>
    </lineage>
</organism>
<protein>
    <submittedName>
        <fullName evidence="4">Uncharacterized protein</fullName>
    </submittedName>
</protein>
<evidence type="ECO:0000256" key="1">
    <source>
        <dbReference type="ARBA" id="ARBA00000798"/>
    </source>
</evidence>
<keyword evidence="5" id="KW-1185">Reference proteome</keyword>
<dbReference type="Proteomes" id="UP000631114">
    <property type="component" value="Unassembled WGS sequence"/>
</dbReference>
<reference evidence="4 5" key="1">
    <citation type="submission" date="2020-10" db="EMBL/GenBank/DDBJ databases">
        <title>The Coptis chinensis genome and diversification of protoberbering-type alkaloids.</title>
        <authorList>
            <person name="Wang B."/>
            <person name="Shu S."/>
            <person name="Song C."/>
            <person name="Liu Y."/>
        </authorList>
    </citation>
    <scope>NUCLEOTIDE SEQUENCE [LARGE SCALE GENOMIC DNA]</scope>
    <source>
        <strain evidence="4">HL-2020</strain>
        <tissue evidence="4">Leaf</tissue>
    </source>
</reference>
<comment type="caution">
    <text evidence="4">The sequence shown here is derived from an EMBL/GenBank/DDBJ whole genome shotgun (WGS) entry which is preliminary data.</text>
</comment>
<gene>
    <name evidence="4" type="ORF">IFM89_029492</name>
</gene>
<comment type="catalytic activity">
    <reaction evidence="1">
        <text>a 1,2-diacyl-sn-glycero-3-phosphocholine + H2O = a 1,2-diacyl-sn-glycero-3-phosphate + choline + H(+)</text>
        <dbReference type="Rhea" id="RHEA:14445"/>
        <dbReference type="ChEBI" id="CHEBI:15354"/>
        <dbReference type="ChEBI" id="CHEBI:15377"/>
        <dbReference type="ChEBI" id="CHEBI:15378"/>
        <dbReference type="ChEBI" id="CHEBI:57643"/>
        <dbReference type="ChEBI" id="CHEBI:58608"/>
        <dbReference type="EC" id="3.1.4.4"/>
    </reaction>
</comment>
<evidence type="ECO:0000313" key="5">
    <source>
        <dbReference type="Proteomes" id="UP000631114"/>
    </source>
</evidence>
<keyword evidence="3" id="KW-0443">Lipid metabolism</keyword>
<dbReference type="GO" id="GO:0005886">
    <property type="term" value="C:plasma membrane"/>
    <property type="evidence" value="ECO:0007669"/>
    <property type="project" value="TreeGrafter"/>
</dbReference>
<name>A0A835LSU7_9MAGN</name>
<feature type="non-terminal residue" evidence="4">
    <location>
        <position position="78"/>
    </location>
</feature>
<sequence>VINHGIPEKLWEDWFGGFMSGLGFRSFGAIASSIEEAKSEIFIIDWWLCPELYLRRPFDAHGSSRLDALTEAKAKQGV</sequence>
<keyword evidence="2" id="KW-0677">Repeat</keyword>
<dbReference type="AlphaFoldDB" id="A0A835LSU7"/>
<dbReference type="PANTHER" id="PTHR18896:SF76">
    <property type="entry name" value="PHOSPHOLIPASE"/>
    <property type="match status" value="1"/>
</dbReference>
<dbReference type="InterPro" id="IPR015679">
    <property type="entry name" value="PLipase_D_fam"/>
</dbReference>
<dbReference type="OrthoDB" id="1729821at2759"/>
<evidence type="ECO:0000256" key="2">
    <source>
        <dbReference type="ARBA" id="ARBA00022737"/>
    </source>
</evidence>
<dbReference type="GO" id="GO:0009395">
    <property type="term" value="P:phospholipid catabolic process"/>
    <property type="evidence" value="ECO:0007669"/>
    <property type="project" value="TreeGrafter"/>
</dbReference>
<proteinExistence type="predicted"/>
<evidence type="ECO:0000313" key="4">
    <source>
        <dbReference type="EMBL" id="KAF9606893.1"/>
    </source>
</evidence>
<dbReference type="GO" id="GO:0004630">
    <property type="term" value="F:phospholipase D activity"/>
    <property type="evidence" value="ECO:0007669"/>
    <property type="project" value="UniProtKB-EC"/>
</dbReference>
<evidence type="ECO:0000256" key="3">
    <source>
        <dbReference type="ARBA" id="ARBA00023098"/>
    </source>
</evidence>
<dbReference type="SUPFAM" id="SSF56024">
    <property type="entry name" value="Phospholipase D/nuclease"/>
    <property type="match status" value="1"/>
</dbReference>
<accession>A0A835LSU7</accession>